<keyword evidence="3" id="KW-1185">Reference proteome</keyword>
<accession>A0AAN8JR01</accession>
<organism evidence="2 3">
    <name type="scientific">Patella caerulea</name>
    <name type="common">Rayed Mediterranean limpet</name>
    <dbReference type="NCBI Taxonomy" id="87958"/>
    <lineage>
        <taxon>Eukaryota</taxon>
        <taxon>Metazoa</taxon>
        <taxon>Spiralia</taxon>
        <taxon>Lophotrochozoa</taxon>
        <taxon>Mollusca</taxon>
        <taxon>Gastropoda</taxon>
        <taxon>Patellogastropoda</taxon>
        <taxon>Patelloidea</taxon>
        <taxon>Patellidae</taxon>
        <taxon>Patella</taxon>
    </lineage>
</organism>
<evidence type="ECO:0000313" key="3">
    <source>
        <dbReference type="Proteomes" id="UP001347796"/>
    </source>
</evidence>
<dbReference type="Proteomes" id="UP001347796">
    <property type="component" value="Unassembled WGS sequence"/>
</dbReference>
<name>A0AAN8JR01_PATCE</name>
<proteinExistence type="predicted"/>
<comment type="caution">
    <text evidence="2">The sequence shown here is derived from an EMBL/GenBank/DDBJ whole genome shotgun (WGS) entry which is preliminary data.</text>
</comment>
<reference evidence="2 3" key="1">
    <citation type="submission" date="2024-01" db="EMBL/GenBank/DDBJ databases">
        <title>The genome of the rayed Mediterranean limpet Patella caerulea (Linnaeus, 1758).</title>
        <authorList>
            <person name="Anh-Thu Weber A."/>
            <person name="Halstead-Nussloch G."/>
        </authorList>
    </citation>
    <scope>NUCLEOTIDE SEQUENCE [LARGE SCALE GENOMIC DNA]</scope>
    <source>
        <strain evidence="2">AATW-2023a</strain>
        <tissue evidence="2">Whole specimen</tissue>
    </source>
</reference>
<evidence type="ECO:0000256" key="1">
    <source>
        <dbReference type="SAM" id="MobiDB-lite"/>
    </source>
</evidence>
<dbReference type="AlphaFoldDB" id="A0AAN8JR01"/>
<gene>
    <name evidence="2" type="ORF">SNE40_013210</name>
</gene>
<protein>
    <submittedName>
        <fullName evidence="2">Uncharacterized protein</fullName>
    </submittedName>
</protein>
<dbReference type="EMBL" id="JAZGQO010000009">
    <property type="protein sequence ID" value="KAK6178418.1"/>
    <property type="molecule type" value="Genomic_DNA"/>
</dbReference>
<feature type="compositionally biased region" description="Polar residues" evidence="1">
    <location>
        <begin position="33"/>
        <end position="44"/>
    </location>
</feature>
<feature type="compositionally biased region" description="Acidic residues" evidence="1">
    <location>
        <begin position="47"/>
        <end position="56"/>
    </location>
</feature>
<evidence type="ECO:0000313" key="2">
    <source>
        <dbReference type="EMBL" id="KAK6178418.1"/>
    </source>
</evidence>
<sequence>MDNFNDEIRYMLSGMLNSSSSPNNRKRRHSDGNKQTSSNSNTGVYDSGDESDDNEPIMELTQTRFKIPKLSDKADNNVTAQIDEILDNLPAMAQENGGEDNLDF</sequence>
<feature type="region of interest" description="Disordered" evidence="1">
    <location>
        <begin position="13"/>
        <end position="59"/>
    </location>
</feature>